<dbReference type="InterPro" id="IPR022441">
    <property type="entry name" value="Para_beta_helix_rpt-2"/>
</dbReference>
<dbReference type="SMART" id="SM00710">
    <property type="entry name" value="PbH1"/>
    <property type="match status" value="4"/>
</dbReference>
<gene>
    <name evidence="1" type="ORF">MACH26_09760</name>
</gene>
<dbReference type="Gene3D" id="2.160.20.10">
    <property type="entry name" value="Single-stranded right-handed beta-helix, Pectin lyase-like"/>
    <property type="match status" value="1"/>
</dbReference>
<accession>A0AA48HVR6</accession>
<evidence type="ECO:0000313" key="1">
    <source>
        <dbReference type="EMBL" id="BDX05455.1"/>
    </source>
</evidence>
<dbReference type="InterPro" id="IPR006626">
    <property type="entry name" value="PbH1"/>
</dbReference>
<evidence type="ECO:0008006" key="3">
    <source>
        <dbReference type="Google" id="ProtNLM"/>
    </source>
</evidence>
<dbReference type="Gene3D" id="2.60.40.2700">
    <property type="match status" value="4"/>
</dbReference>
<organism evidence="1 2">
    <name type="scientific">Planctobacterium marinum</name>
    <dbReference type="NCBI Taxonomy" id="1631968"/>
    <lineage>
        <taxon>Bacteria</taxon>
        <taxon>Pseudomonadati</taxon>
        <taxon>Pseudomonadota</taxon>
        <taxon>Gammaproteobacteria</taxon>
        <taxon>Alteromonadales</taxon>
        <taxon>Alteromonadaceae</taxon>
        <taxon>Planctobacterium</taxon>
    </lineage>
</organism>
<dbReference type="EMBL" id="AP027272">
    <property type="protein sequence ID" value="BDX05455.1"/>
    <property type="molecule type" value="Genomic_DNA"/>
</dbReference>
<reference evidence="1" key="1">
    <citation type="submission" date="2023-01" db="EMBL/GenBank/DDBJ databases">
        <title>Complete genome sequence of Planctobacterium marinum strain Dej080120_11.</title>
        <authorList>
            <person name="Ueki S."/>
            <person name="Maruyama F."/>
        </authorList>
    </citation>
    <scope>NUCLEOTIDE SEQUENCE</scope>
    <source>
        <strain evidence="1">Dej080120_11</strain>
    </source>
</reference>
<sequence>MNSKRFALCAIALALAGCGTGSDSDNNPNSRGSIALQGIAQTGETLTATVSDPDGISGAVSYIWYADGEIIEGASGASFTLTDAQIGLPITVQAFYTDNIGINESHISTATDDVAAIPFEGSVGIEGDALVGATLTATVSDDNGLENAVIAYQWYADDMMITDAVQASLLLTEQEFGKVISVQVNYTDDRGFTESLQSPATDVVSRVNTPGSVIIVGTPTVGNVLQVEVEDEDGASGDISYQWYANGEVIAGAESATYTVESAYVGQVLTVMVTYVDDNGFAEEILSEPTIEVANVAVDEAGSIAIIGEKPYLSSATLMAQISDNNGVDEANVSYIWFADEVEIEGANDKSFTPAEQAGAVISVMASYTDNDGFSDTVSATLDGVIFTQVVSDAIALTNAVNSGLSDSSVIGLNSNVYTELDEISLTTGVVLKAVEEQTPVITGEICIHVADGVSGAGIEGIAFSDIDIKPESTCATEQDAIIYSEGESFVFTQNTLSDDQSELNQSEMHWLMIAGNDALIERNSFSGRNHAEKGAVIKLASSGSGHVIQYNLFSNSSDNPNFDDSSLYLINLGSTTGSDSADMANFTVQYNRVENFVTGRRMMRVQTSGATIHGNTVVDVNGGISLEDGGFNTVTDNIIIRTTDIDSSNDRPSGVLMTPMGHTVENNYIAGIRSTNKEAGGIVFTANPFSQADGGVPNAGNQAILDGTGDLTLSVKNNTVLNSIQPIVFSTEIGSRAPVGDCDELTADNSPVLYGLTKNFFVIDFDANLIANGLNDDPLAQGLFLPFDASSSDHSFEYDCDLINHGESLFSNNFGFSDSYASGDVEDDYWVDIRNINGNGSFESDGAVDQDPAANGKEAPELVTADNTLTETDPNGAQAIAGAKGLYYITADQVGAGSTWMANDD</sequence>
<dbReference type="Proteomes" id="UP001333710">
    <property type="component" value="Chromosome"/>
</dbReference>
<dbReference type="InterPro" id="IPR012334">
    <property type="entry name" value="Pectin_lyas_fold"/>
</dbReference>
<dbReference type="KEGG" id="pmaw:MACH26_09760"/>
<dbReference type="RefSeq" id="WP_338291431.1">
    <property type="nucleotide sequence ID" value="NZ_AP027272.1"/>
</dbReference>
<dbReference type="NCBIfam" id="TIGR03804">
    <property type="entry name" value="para_beta_helix"/>
    <property type="match status" value="1"/>
</dbReference>
<dbReference type="SUPFAM" id="SSF51126">
    <property type="entry name" value="Pectin lyase-like"/>
    <property type="match status" value="1"/>
</dbReference>
<dbReference type="AlphaFoldDB" id="A0AA48HVR6"/>
<dbReference type="InterPro" id="IPR011050">
    <property type="entry name" value="Pectin_lyase_fold/virulence"/>
</dbReference>
<evidence type="ECO:0000313" key="2">
    <source>
        <dbReference type="Proteomes" id="UP001333710"/>
    </source>
</evidence>
<name>A0AA48HVR6_9ALTE</name>
<dbReference type="PROSITE" id="PS51257">
    <property type="entry name" value="PROKAR_LIPOPROTEIN"/>
    <property type="match status" value="1"/>
</dbReference>
<protein>
    <recommendedName>
        <fullName evidence="3">Poly(Beta-D-mannuronate) lyase</fullName>
    </recommendedName>
</protein>
<keyword evidence="2" id="KW-1185">Reference proteome</keyword>
<proteinExistence type="predicted"/>